<comment type="catalytic activity">
    <reaction evidence="15">
        <text>[GlcNAc-(1-&gt;4)-Mur2Ac(oyl-L-Ala-gamma-D-Glu-L-Lys-D-Ala-D-Ala)](n)-di-trans,octa-cis-undecaprenyl diphosphate + beta-D-GlcNAc-(1-&gt;4)-Mur2Ac(oyl-L-Ala-gamma-D-Glu-L-Lys-D-Ala-D-Ala)-di-trans,octa-cis-undecaprenyl diphosphate = [GlcNAc-(1-&gt;4)-Mur2Ac(oyl-L-Ala-gamma-D-Glu-L-Lys-D-Ala-D-Ala)](n+1)-di-trans,octa-cis-undecaprenyl diphosphate + di-trans,octa-cis-undecaprenyl diphosphate + H(+)</text>
        <dbReference type="Rhea" id="RHEA:23708"/>
        <dbReference type="Rhea" id="RHEA-COMP:9602"/>
        <dbReference type="Rhea" id="RHEA-COMP:9603"/>
        <dbReference type="ChEBI" id="CHEBI:15378"/>
        <dbReference type="ChEBI" id="CHEBI:58405"/>
        <dbReference type="ChEBI" id="CHEBI:60033"/>
        <dbReference type="ChEBI" id="CHEBI:78435"/>
        <dbReference type="EC" id="2.4.99.28"/>
    </reaction>
</comment>
<dbReference type="OrthoDB" id="9768187at2"/>
<organism evidence="17 18">
    <name type="scientific">Thalassoglobus neptunius</name>
    <dbReference type="NCBI Taxonomy" id="1938619"/>
    <lineage>
        <taxon>Bacteria</taxon>
        <taxon>Pseudomonadati</taxon>
        <taxon>Planctomycetota</taxon>
        <taxon>Planctomycetia</taxon>
        <taxon>Planctomycetales</taxon>
        <taxon>Planctomycetaceae</taxon>
        <taxon>Thalassoglobus</taxon>
    </lineage>
</organism>
<dbReference type="InterPro" id="IPR001182">
    <property type="entry name" value="FtsW/RodA"/>
</dbReference>
<evidence type="ECO:0000256" key="1">
    <source>
        <dbReference type="ARBA" id="ARBA00004141"/>
    </source>
</evidence>
<accession>A0A5C5X078</accession>
<keyword evidence="18" id="KW-1185">Reference proteome</keyword>
<dbReference type="GO" id="GO:0008955">
    <property type="term" value="F:peptidoglycan glycosyltransferase activity"/>
    <property type="evidence" value="ECO:0007669"/>
    <property type="project" value="UniProtKB-EC"/>
</dbReference>
<evidence type="ECO:0000256" key="6">
    <source>
        <dbReference type="ARBA" id="ARBA00022984"/>
    </source>
</evidence>
<dbReference type="PANTHER" id="PTHR30474:SF2">
    <property type="entry name" value="PEPTIDOGLYCAN GLYCOSYLTRANSFERASE FTSW-RELATED"/>
    <property type="match status" value="1"/>
</dbReference>
<dbReference type="GO" id="GO:0032153">
    <property type="term" value="C:cell division site"/>
    <property type="evidence" value="ECO:0007669"/>
    <property type="project" value="TreeGrafter"/>
</dbReference>
<dbReference type="PANTHER" id="PTHR30474">
    <property type="entry name" value="CELL CYCLE PROTEIN"/>
    <property type="match status" value="1"/>
</dbReference>
<feature type="transmembrane region" description="Helical" evidence="16">
    <location>
        <begin position="63"/>
        <end position="79"/>
    </location>
</feature>
<feature type="transmembrane region" description="Helical" evidence="16">
    <location>
        <begin position="180"/>
        <end position="197"/>
    </location>
</feature>
<feature type="transmembrane region" description="Helical" evidence="16">
    <location>
        <begin position="155"/>
        <end position="174"/>
    </location>
</feature>
<keyword evidence="2" id="KW-0328">Glycosyltransferase</keyword>
<gene>
    <name evidence="17" type="primary">ftsW</name>
    <name evidence="17" type="ORF">KOR42_25620</name>
</gene>
<dbReference type="GO" id="GO:0008360">
    <property type="term" value="P:regulation of cell shape"/>
    <property type="evidence" value="ECO:0007669"/>
    <property type="project" value="UniProtKB-KW"/>
</dbReference>
<feature type="transmembrane region" description="Helical" evidence="16">
    <location>
        <begin position="354"/>
        <end position="375"/>
    </location>
</feature>
<evidence type="ECO:0000256" key="13">
    <source>
        <dbReference type="ARBA" id="ARBA00041418"/>
    </source>
</evidence>
<comment type="similarity">
    <text evidence="11">Belongs to the SEDS family. FtsW subfamily.</text>
</comment>
<proteinExistence type="inferred from homology"/>
<dbReference type="GO" id="GO:0009252">
    <property type="term" value="P:peptidoglycan biosynthetic process"/>
    <property type="evidence" value="ECO:0007669"/>
    <property type="project" value="UniProtKB-KW"/>
</dbReference>
<evidence type="ECO:0000256" key="12">
    <source>
        <dbReference type="ARBA" id="ARBA00041185"/>
    </source>
</evidence>
<evidence type="ECO:0000256" key="8">
    <source>
        <dbReference type="ARBA" id="ARBA00023136"/>
    </source>
</evidence>
<evidence type="ECO:0000256" key="16">
    <source>
        <dbReference type="SAM" id="Phobius"/>
    </source>
</evidence>
<sequence>MNAITVHHEDQDSLQRASTVQPIDQLFLAMIAMLIAVGVLFVDSSSMTSVSRPEESIQLSKHLIFLGIGLVAGFVASIIPERLWIMLAPVIYLATLALLILVLVPSFGHRVNGAQRWIRLGSWSLQPSEIAKLSVPMMVCAYRLRYRDRLSSPKFVDFVSIALIGGLPVSFILLEPDLGTSLFICSGIVLVLFLTGWPKWHFLVAGLLCVPMIVGLIVLHPYQLARINGFIQTWTNPAEAPYQVRQSLTSLGVGGLSGTGLGRGWQKLSFLPEADTDFVFAAVGEELGLLGTLGVVLLWCGLYLTGQRMLARSPACSFRVVTGTTILTLLIFQAAINVAVVTAMVPPKGISHPFLSYGGSNLVMSLFSLGVFWSLTKVDRTAEDQHPTVQERHDFEESIDESPSDFIDAAAEF</sequence>
<evidence type="ECO:0000256" key="11">
    <source>
        <dbReference type="ARBA" id="ARBA00038053"/>
    </source>
</evidence>
<dbReference type="Pfam" id="PF01098">
    <property type="entry name" value="FTSW_RODA_SPOVE"/>
    <property type="match status" value="1"/>
</dbReference>
<evidence type="ECO:0000256" key="10">
    <source>
        <dbReference type="ARBA" id="ARBA00033270"/>
    </source>
</evidence>
<comment type="subcellular location">
    <subcellularLocation>
        <location evidence="1">Membrane</location>
        <topology evidence="1">Multi-pass membrane protein</topology>
    </subcellularLocation>
</comment>
<keyword evidence="8 16" id="KW-0472">Membrane</keyword>
<dbReference type="EMBL" id="SIHI01000002">
    <property type="protein sequence ID" value="TWT55751.1"/>
    <property type="molecule type" value="Genomic_DNA"/>
</dbReference>
<keyword evidence="3 17" id="KW-0808">Transferase</keyword>
<dbReference type="GO" id="GO:0005886">
    <property type="term" value="C:plasma membrane"/>
    <property type="evidence" value="ECO:0007669"/>
    <property type="project" value="TreeGrafter"/>
</dbReference>
<keyword evidence="4 16" id="KW-0812">Transmembrane</keyword>
<dbReference type="GO" id="GO:0015648">
    <property type="term" value="F:lipid-linked peptidoglycan transporter activity"/>
    <property type="evidence" value="ECO:0007669"/>
    <property type="project" value="TreeGrafter"/>
</dbReference>
<feature type="transmembrane region" description="Helical" evidence="16">
    <location>
        <begin position="25"/>
        <end position="42"/>
    </location>
</feature>
<evidence type="ECO:0000256" key="9">
    <source>
        <dbReference type="ARBA" id="ARBA00032370"/>
    </source>
</evidence>
<evidence type="ECO:0000256" key="3">
    <source>
        <dbReference type="ARBA" id="ARBA00022679"/>
    </source>
</evidence>
<evidence type="ECO:0000256" key="7">
    <source>
        <dbReference type="ARBA" id="ARBA00022989"/>
    </source>
</evidence>
<reference evidence="17 18" key="1">
    <citation type="submission" date="2019-02" db="EMBL/GenBank/DDBJ databases">
        <title>Deep-cultivation of Planctomycetes and their phenomic and genomic characterization uncovers novel biology.</title>
        <authorList>
            <person name="Wiegand S."/>
            <person name="Jogler M."/>
            <person name="Boedeker C."/>
            <person name="Pinto D."/>
            <person name="Vollmers J."/>
            <person name="Rivas-Marin E."/>
            <person name="Kohn T."/>
            <person name="Peeters S.H."/>
            <person name="Heuer A."/>
            <person name="Rast P."/>
            <person name="Oberbeckmann S."/>
            <person name="Bunk B."/>
            <person name="Jeske O."/>
            <person name="Meyerdierks A."/>
            <person name="Storesund J.E."/>
            <person name="Kallscheuer N."/>
            <person name="Luecker S."/>
            <person name="Lage O.M."/>
            <person name="Pohl T."/>
            <person name="Merkel B.J."/>
            <person name="Hornburger P."/>
            <person name="Mueller R.-W."/>
            <person name="Bruemmer F."/>
            <person name="Labrenz M."/>
            <person name="Spormann A.M."/>
            <person name="Op Den Camp H."/>
            <person name="Overmann J."/>
            <person name="Amann R."/>
            <person name="Jetten M.S.M."/>
            <person name="Mascher T."/>
            <person name="Medema M.H."/>
            <person name="Devos D.P."/>
            <person name="Kaster A.-K."/>
            <person name="Ovreas L."/>
            <person name="Rohde M."/>
            <person name="Galperin M.Y."/>
            <person name="Jogler C."/>
        </authorList>
    </citation>
    <scope>NUCLEOTIDE SEQUENCE [LARGE SCALE GENOMIC DNA]</scope>
    <source>
        <strain evidence="17 18">KOR42</strain>
    </source>
</reference>
<feature type="transmembrane region" description="Helical" evidence="16">
    <location>
        <begin position="287"/>
        <end position="306"/>
    </location>
</feature>
<dbReference type="GO" id="GO:0051301">
    <property type="term" value="P:cell division"/>
    <property type="evidence" value="ECO:0007669"/>
    <property type="project" value="InterPro"/>
</dbReference>
<comment type="caution">
    <text evidence="17">The sequence shown here is derived from an EMBL/GenBank/DDBJ whole genome shotgun (WGS) entry which is preliminary data.</text>
</comment>
<evidence type="ECO:0000256" key="5">
    <source>
        <dbReference type="ARBA" id="ARBA00022960"/>
    </source>
</evidence>
<evidence type="ECO:0000313" key="18">
    <source>
        <dbReference type="Proteomes" id="UP000317243"/>
    </source>
</evidence>
<keyword evidence="6" id="KW-0573">Peptidoglycan synthesis</keyword>
<protein>
    <recommendedName>
        <fullName evidence="12">Probable peptidoglycan glycosyltransferase FtsW</fullName>
        <ecNumber evidence="14">2.4.99.28</ecNumber>
    </recommendedName>
    <alternativeName>
        <fullName evidence="13">Cell division protein FtsW</fullName>
    </alternativeName>
    <alternativeName>
        <fullName evidence="10">Cell wall polymerase</fullName>
    </alternativeName>
    <alternativeName>
        <fullName evidence="9">Peptidoglycan polymerase</fullName>
    </alternativeName>
</protein>
<dbReference type="EC" id="2.4.99.28" evidence="14"/>
<feature type="transmembrane region" description="Helical" evidence="16">
    <location>
        <begin position="318"/>
        <end position="342"/>
    </location>
</feature>
<dbReference type="AlphaFoldDB" id="A0A5C5X078"/>
<keyword evidence="7 16" id="KW-1133">Transmembrane helix</keyword>
<feature type="transmembrane region" description="Helical" evidence="16">
    <location>
        <begin position="202"/>
        <end position="222"/>
    </location>
</feature>
<dbReference type="Proteomes" id="UP000317243">
    <property type="component" value="Unassembled WGS sequence"/>
</dbReference>
<evidence type="ECO:0000256" key="14">
    <source>
        <dbReference type="ARBA" id="ARBA00044770"/>
    </source>
</evidence>
<keyword evidence="5" id="KW-0133">Cell shape</keyword>
<evidence type="ECO:0000256" key="15">
    <source>
        <dbReference type="ARBA" id="ARBA00049902"/>
    </source>
</evidence>
<evidence type="ECO:0000313" key="17">
    <source>
        <dbReference type="EMBL" id="TWT55751.1"/>
    </source>
</evidence>
<name>A0A5C5X078_9PLAN</name>
<feature type="transmembrane region" description="Helical" evidence="16">
    <location>
        <begin position="85"/>
        <end position="107"/>
    </location>
</feature>
<evidence type="ECO:0000256" key="2">
    <source>
        <dbReference type="ARBA" id="ARBA00022676"/>
    </source>
</evidence>
<evidence type="ECO:0000256" key="4">
    <source>
        <dbReference type="ARBA" id="ARBA00022692"/>
    </source>
</evidence>